<dbReference type="Proteomes" id="UP000694523">
    <property type="component" value="Unplaced"/>
</dbReference>
<dbReference type="AlphaFoldDB" id="A0A8C6TXY1"/>
<keyword evidence="1" id="KW-1133">Transmembrane helix</keyword>
<evidence type="ECO:0000313" key="3">
    <source>
        <dbReference type="Proteomes" id="UP000694523"/>
    </source>
</evidence>
<organism evidence="2 3">
    <name type="scientific">Neogobius melanostomus</name>
    <name type="common">round goby</name>
    <dbReference type="NCBI Taxonomy" id="47308"/>
    <lineage>
        <taxon>Eukaryota</taxon>
        <taxon>Metazoa</taxon>
        <taxon>Chordata</taxon>
        <taxon>Craniata</taxon>
        <taxon>Vertebrata</taxon>
        <taxon>Euteleostomi</taxon>
        <taxon>Actinopterygii</taxon>
        <taxon>Neopterygii</taxon>
        <taxon>Teleostei</taxon>
        <taxon>Neoteleostei</taxon>
        <taxon>Acanthomorphata</taxon>
        <taxon>Gobiaria</taxon>
        <taxon>Gobiiformes</taxon>
        <taxon>Gobioidei</taxon>
        <taxon>Gobiidae</taxon>
        <taxon>Benthophilinae</taxon>
        <taxon>Neogobiini</taxon>
        <taxon>Neogobius</taxon>
    </lineage>
</organism>
<dbReference type="Ensembl" id="ENSNMLT00000032461.1">
    <property type="protein sequence ID" value="ENSNMLP00000029100.1"/>
    <property type="gene ID" value="ENSNMLG00000018434.1"/>
</dbReference>
<evidence type="ECO:0000313" key="2">
    <source>
        <dbReference type="Ensembl" id="ENSNMLP00000029100.1"/>
    </source>
</evidence>
<keyword evidence="1" id="KW-0812">Transmembrane</keyword>
<dbReference type="GO" id="GO:0006506">
    <property type="term" value="P:GPI anchor biosynthetic process"/>
    <property type="evidence" value="ECO:0007669"/>
    <property type="project" value="InterPro"/>
</dbReference>
<name>A0A8C6TXY1_9GOBI</name>
<dbReference type="PANTHER" id="PTHR31410">
    <property type="entry name" value="TRANSMEMBRANE PROTEIN 246"/>
    <property type="match status" value="1"/>
</dbReference>
<dbReference type="CDD" id="cd22190">
    <property type="entry name" value="PGAP4"/>
    <property type="match status" value="1"/>
</dbReference>
<reference evidence="2" key="2">
    <citation type="submission" date="2025-09" db="UniProtKB">
        <authorList>
            <consortium name="Ensembl"/>
        </authorList>
    </citation>
    <scope>IDENTIFICATION</scope>
</reference>
<dbReference type="InterPro" id="IPR029675">
    <property type="entry name" value="PGAP4"/>
</dbReference>
<reference evidence="2" key="1">
    <citation type="submission" date="2025-08" db="UniProtKB">
        <authorList>
            <consortium name="Ensembl"/>
        </authorList>
    </citation>
    <scope>IDENTIFICATION</scope>
</reference>
<dbReference type="PANTHER" id="PTHR31410:SF1">
    <property type="entry name" value="POST-GPI ATTACHMENT TO PROTEINS FACTOR 4"/>
    <property type="match status" value="1"/>
</dbReference>
<accession>A0A8C6TXY1</accession>
<keyword evidence="1" id="KW-0472">Membrane</keyword>
<dbReference type="GO" id="GO:0000139">
    <property type="term" value="C:Golgi membrane"/>
    <property type="evidence" value="ECO:0007669"/>
    <property type="project" value="InterPro"/>
</dbReference>
<feature type="transmembrane region" description="Helical" evidence="1">
    <location>
        <begin position="249"/>
        <end position="272"/>
    </location>
</feature>
<proteinExistence type="predicted"/>
<sequence>KATLKTLCALLRSHVSRSPSVLRHFGVLLPLCCHRLVYSYYYIKPLFLDSMSESALRESLARGQDALHFWKAKENSDFYKLSEEPDLLVTIVTVRRHKALDFHYLLQVTQRLNDLLFGCEGKLRCADVLICDVEHGEQGNEDASLLEKHFKVVRRSSEERDANINSMNSFEREKRDYVFCLRKGLELTHAKNVVVLEDDAFLYVKLYHPERLQRYWNPEPYRILEWIGLGSVLATALLLVVPYCKRLPVAVFLSRAHLLFFTLYFMAVVELFGRHYLLELRRFSPQLYQLSPVTECCTPAMLFPGNSSLRVANYLDALFCSAGNAKDTVLLEPNLISHIGAFSSIRGNPAVPKLL</sequence>
<protein>
    <submittedName>
        <fullName evidence="2">Post-GPI attachment to proteins GalNAc transferase 4</fullName>
    </submittedName>
</protein>
<evidence type="ECO:0000256" key="1">
    <source>
        <dbReference type="SAM" id="Phobius"/>
    </source>
</evidence>
<dbReference type="GO" id="GO:0016757">
    <property type="term" value="F:glycosyltransferase activity"/>
    <property type="evidence" value="ECO:0007669"/>
    <property type="project" value="InterPro"/>
</dbReference>
<feature type="transmembrane region" description="Helical" evidence="1">
    <location>
        <begin position="223"/>
        <end position="243"/>
    </location>
</feature>
<keyword evidence="3" id="KW-1185">Reference proteome</keyword>